<protein>
    <recommendedName>
        <fullName evidence="4">DUF2141 domain-containing protein</fullName>
    </recommendedName>
</protein>
<evidence type="ECO:0000256" key="1">
    <source>
        <dbReference type="SAM" id="SignalP"/>
    </source>
</evidence>
<accession>A0A239PJZ4</accession>
<keyword evidence="1" id="KW-0732">Signal</keyword>
<feature type="chain" id="PRO_5013190078" description="DUF2141 domain-containing protein" evidence="1">
    <location>
        <begin position="23"/>
        <end position="153"/>
    </location>
</feature>
<dbReference type="RefSeq" id="WP_200815207.1">
    <property type="nucleotide sequence ID" value="NZ_FZQA01000001.1"/>
</dbReference>
<feature type="signal peptide" evidence="1">
    <location>
        <begin position="1"/>
        <end position="22"/>
    </location>
</feature>
<name>A0A239PJZ4_9PROT</name>
<dbReference type="InterPro" id="IPR018673">
    <property type="entry name" value="DUF2141"/>
</dbReference>
<gene>
    <name evidence="2" type="ORF">SAMN06297382_0627</name>
</gene>
<evidence type="ECO:0000313" key="2">
    <source>
        <dbReference type="EMBL" id="SNT68131.1"/>
    </source>
</evidence>
<evidence type="ECO:0008006" key="4">
    <source>
        <dbReference type="Google" id="ProtNLM"/>
    </source>
</evidence>
<proteinExistence type="predicted"/>
<sequence>MAARAFMIAMAAWPLAAGPVSADGAPGLESFAEAEALVRALGADAPAGAAVRLMVYDDPGAFLEETAAKYEARLDDEGVARLSLAALAPGPYAFVAYLDENGDGRLNRGGLLGRPKEPYAFSNGVKPKLRRPRFEEAKIDVAPGAVVVITLEN</sequence>
<evidence type="ECO:0000313" key="3">
    <source>
        <dbReference type="Proteomes" id="UP000198346"/>
    </source>
</evidence>
<dbReference type="AlphaFoldDB" id="A0A239PJZ4"/>
<keyword evidence="3" id="KW-1185">Reference proteome</keyword>
<reference evidence="2 3" key="1">
    <citation type="submission" date="2017-07" db="EMBL/GenBank/DDBJ databases">
        <authorList>
            <person name="Sun Z.S."/>
            <person name="Albrecht U."/>
            <person name="Echele G."/>
            <person name="Lee C.C."/>
        </authorList>
    </citation>
    <scope>NUCLEOTIDE SEQUENCE [LARGE SCALE GENOMIC DNA]</scope>
    <source>
        <strain evidence="2 3">CGMCC 1.12710</strain>
    </source>
</reference>
<dbReference type="Pfam" id="PF09912">
    <property type="entry name" value="DUF2141"/>
    <property type="match status" value="1"/>
</dbReference>
<dbReference type="Proteomes" id="UP000198346">
    <property type="component" value="Unassembled WGS sequence"/>
</dbReference>
<organism evidence="2 3">
    <name type="scientific">Amphiplicatus metriothermophilus</name>
    <dbReference type="NCBI Taxonomy" id="1519374"/>
    <lineage>
        <taxon>Bacteria</taxon>
        <taxon>Pseudomonadati</taxon>
        <taxon>Pseudomonadota</taxon>
        <taxon>Alphaproteobacteria</taxon>
        <taxon>Parvularculales</taxon>
        <taxon>Parvularculaceae</taxon>
        <taxon>Amphiplicatus</taxon>
    </lineage>
</organism>
<dbReference type="EMBL" id="FZQA01000001">
    <property type="protein sequence ID" value="SNT68131.1"/>
    <property type="molecule type" value="Genomic_DNA"/>
</dbReference>